<dbReference type="Pfam" id="PF13598">
    <property type="entry name" value="DUF4139"/>
    <property type="match status" value="1"/>
</dbReference>
<dbReference type="NCBIfam" id="TIGR02231">
    <property type="entry name" value="mucoidy inhibitor MuiA family protein"/>
    <property type="match status" value="1"/>
</dbReference>
<keyword evidence="1" id="KW-0175">Coiled coil</keyword>
<dbReference type="PANTHER" id="PTHR31005:SF8">
    <property type="entry name" value="DUF4139 DOMAIN-CONTAINING PROTEIN"/>
    <property type="match status" value="1"/>
</dbReference>
<dbReference type="InterPro" id="IPR011935">
    <property type="entry name" value="CHP02231"/>
</dbReference>
<feature type="signal peptide" evidence="2">
    <location>
        <begin position="1"/>
        <end position="19"/>
    </location>
</feature>
<evidence type="ECO:0000313" key="5">
    <source>
        <dbReference type="Proteomes" id="UP000000248"/>
    </source>
</evidence>
<evidence type="ECO:0000256" key="2">
    <source>
        <dbReference type="SAM" id="SignalP"/>
    </source>
</evidence>
<name>A5EYD0_DICNV</name>
<dbReference type="KEGG" id="dno:DNO_0847"/>
<evidence type="ECO:0000259" key="3">
    <source>
        <dbReference type="Pfam" id="PF13598"/>
    </source>
</evidence>
<evidence type="ECO:0000313" key="4">
    <source>
        <dbReference type="EMBL" id="ABQ13102.1"/>
    </source>
</evidence>
<dbReference type="EMBL" id="CP000513">
    <property type="protein sequence ID" value="ABQ13102.1"/>
    <property type="molecule type" value="Genomic_DNA"/>
</dbReference>
<sequence>MKLKRLCAAIMLVSFTASAAEFTIDAPATAVVLYQDGALIKRDAVLNINETGVHTVFITQPLNEEMAVIDVRGAKLHSQSIVHRTDLHQPSATAVALANAKAQLKVLEYEVSLHEKLMGNFLSSLEQNPDTLESSERKVAERMQYAKTLQEKIAQTELEIQQLSAQLEDEEGKAEKTEDVYRLQIEVAQMGTVRIHLEESTHAARWQPYSTINLNTEQKTVQMTASARVSQQTGLDWHNVQLTLAMTPPQHYSLPPFYSRSVHLEEYLDPAASGKRMSGIAAVPMALTAEASSEIDRSGLDFTATLSANYDVLSDDSEQQITYWQGEAKTELYSAIYQWALPEKALLIARWTQPQDIHFFAGNMRILRDGLMITQRYESEVWHGGSAQKMSFGEDGQLSVTVSDTPDFDDKKGVINPSKVRQYRQKFVLRNLSEHEKPLHFYAQLPVSQEADVKVMPQFARQPDQSDVDQIKGILLWKETVPSNADKTIEFNYDISYPKDKILSE</sequence>
<dbReference type="eggNOG" id="COG5316">
    <property type="taxonomic scope" value="Bacteria"/>
</dbReference>
<feature type="domain" description="DUF4139" evidence="3">
    <location>
        <begin position="196"/>
        <end position="499"/>
    </location>
</feature>
<dbReference type="Proteomes" id="UP000000248">
    <property type="component" value="Chromosome"/>
</dbReference>
<evidence type="ECO:0000256" key="1">
    <source>
        <dbReference type="SAM" id="Coils"/>
    </source>
</evidence>
<proteinExistence type="predicted"/>
<organism evidence="4 5">
    <name type="scientific">Dichelobacter nodosus (strain VCS1703A)</name>
    <dbReference type="NCBI Taxonomy" id="246195"/>
    <lineage>
        <taxon>Bacteria</taxon>
        <taxon>Pseudomonadati</taxon>
        <taxon>Pseudomonadota</taxon>
        <taxon>Gammaproteobacteria</taxon>
        <taxon>Cardiobacteriales</taxon>
        <taxon>Cardiobacteriaceae</taxon>
        <taxon>Dichelobacter</taxon>
    </lineage>
</organism>
<dbReference type="OrthoDB" id="580912at2"/>
<reference evidence="4 5" key="1">
    <citation type="journal article" date="2007" name="Nat. Biotechnol.">
        <title>Genome sequence and identification of candidate vaccine antigens from the animal pathogen Dichelobacter nodosus.</title>
        <authorList>
            <person name="Myers G.S."/>
            <person name="Parker D."/>
            <person name="Al-Hasani K."/>
            <person name="Kennan R.M."/>
            <person name="Seemann T."/>
            <person name="Ren Q."/>
            <person name="Badger J.H."/>
            <person name="Selengut J.D."/>
            <person name="Deboy R.T."/>
            <person name="Tettelin H."/>
            <person name="Boyce J.D."/>
            <person name="McCarl V.P."/>
            <person name="Han X."/>
            <person name="Nelson W.C."/>
            <person name="Madupu R."/>
            <person name="Mohamoud Y."/>
            <person name="Holley T."/>
            <person name="Fedorova N."/>
            <person name="Khouri H."/>
            <person name="Bottomley S.P."/>
            <person name="Whittington R.J."/>
            <person name="Adler B."/>
            <person name="Songer J.G."/>
            <person name="Rood J.I."/>
            <person name="Paulsen I.T."/>
        </authorList>
    </citation>
    <scope>NUCLEOTIDE SEQUENCE [LARGE SCALE GENOMIC DNA]</scope>
    <source>
        <strain evidence="4 5">VCS1703A</strain>
    </source>
</reference>
<protein>
    <recommendedName>
        <fullName evidence="3">DUF4139 domain-containing protein</fullName>
    </recommendedName>
</protein>
<dbReference type="InterPro" id="IPR037291">
    <property type="entry name" value="DUF4139"/>
</dbReference>
<dbReference type="AlphaFoldDB" id="A5EYD0"/>
<keyword evidence="5" id="KW-1185">Reference proteome</keyword>
<dbReference type="PANTHER" id="PTHR31005">
    <property type="entry name" value="DUF4139 DOMAIN-CONTAINING PROTEIN"/>
    <property type="match status" value="1"/>
</dbReference>
<accession>A5EYD0</accession>
<dbReference type="RefSeq" id="WP_012031168.1">
    <property type="nucleotide sequence ID" value="NC_009446.1"/>
</dbReference>
<feature type="coiled-coil region" evidence="1">
    <location>
        <begin position="146"/>
        <end position="180"/>
    </location>
</feature>
<gene>
    <name evidence="4" type="ordered locus">DNO_0847</name>
</gene>
<feature type="chain" id="PRO_5002682528" description="DUF4139 domain-containing protein" evidence="2">
    <location>
        <begin position="20"/>
        <end position="505"/>
    </location>
</feature>
<keyword evidence="2" id="KW-0732">Signal</keyword>
<dbReference type="HOGENOM" id="CLU_010457_3_1_6"/>
<dbReference type="STRING" id="246195.DNO_0847"/>